<evidence type="ECO:0000256" key="1">
    <source>
        <dbReference type="SAM" id="Phobius"/>
    </source>
</evidence>
<keyword evidence="1" id="KW-1133">Transmembrane helix</keyword>
<comment type="caution">
    <text evidence="2">The sequence shown here is derived from an EMBL/GenBank/DDBJ whole genome shotgun (WGS) entry which is preliminary data.</text>
</comment>
<protein>
    <submittedName>
        <fullName evidence="2">Uncharacterized protein</fullName>
    </submittedName>
</protein>
<keyword evidence="1" id="KW-0812">Transmembrane</keyword>
<keyword evidence="1" id="KW-0472">Membrane</keyword>
<proteinExistence type="predicted"/>
<name>A0A367V7G3_9PROT</name>
<dbReference type="RefSeq" id="WP_062954042.1">
    <property type="nucleotide sequence ID" value="NZ_JPWB01000006.1"/>
</dbReference>
<dbReference type="AlphaFoldDB" id="A0A367V7G3"/>
<dbReference type="Proteomes" id="UP000253061">
    <property type="component" value="Unassembled WGS sequence"/>
</dbReference>
<feature type="transmembrane region" description="Helical" evidence="1">
    <location>
        <begin position="30"/>
        <end position="50"/>
    </location>
</feature>
<accession>A0A367V7G3</accession>
<organism evidence="2 3">
    <name type="scientific">Thalassospira profundimaris</name>
    <dbReference type="NCBI Taxonomy" id="502049"/>
    <lineage>
        <taxon>Bacteria</taxon>
        <taxon>Pseudomonadati</taxon>
        <taxon>Pseudomonadota</taxon>
        <taxon>Alphaproteobacteria</taxon>
        <taxon>Rhodospirillales</taxon>
        <taxon>Thalassospiraceae</taxon>
        <taxon>Thalassospira</taxon>
    </lineage>
</organism>
<gene>
    <name evidence="2" type="ORF">TH6_15050</name>
</gene>
<sequence>MSLSNPTFNALAATAPDPSDLIADFGHPHFPGWMLIMALLLILITAHSVMPSSNIALRLRPARTSVTRLVRRGEDGSF</sequence>
<evidence type="ECO:0000313" key="3">
    <source>
        <dbReference type="Proteomes" id="UP000253061"/>
    </source>
</evidence>
<evidence type="ECO:0000313" key="2">
    <source>
        <dbReference type="EMBL" id="RCK21083.1"/>
    </source>
</evidence>
<dbReference type="EMBL" id="JPWB01000006">
    <property type="protein sequence ID" value="RCK21083.1"/>
    <property type="molecule type" value="Genomic_DNA"/>
</dbReference>
<reference evidence="2 3" key="1">
    <citation type="submission" date="2014-07" db="EMBL/GenBank/DDBJ databases">
        <title>Draft genome sequence of Thalassospira profundimaris R8-17.</title>
        <authorList>
            <person name="Lai Q."/>
            <person name="Shao Z."/>
        </authorList>
    </citation>
    <scope>NUCLEOTIDE SEQUENCE [LARGE SCALE GENOMIC DNA]</scope>
    <source>
        <strain evidence="2 3">R8-17</strain>
    </source>
</reference>